<dbReference type="InterPro" id="IPR011397">
    <property type="entry name" value="YhfC"/>
</dbReference>
<feature type="transmembrane region" description="Helical" evidence="1">
    <location>
        <begin position="215"/>
        <end position="234"/>
    </location>
</feature>
<feature type="transmembrane region" description="Helical" evidence="1">
    <location>
        <begin position="15"/>
        <end position="37"/>
    </location>
</feature>
<keyword evidence="1" id="KW-1133">Transmembrane helix</keyword>
<dbReference type="RefSeq" id="WP_092455066.1">
    <property type="nucleotide sequence ID" value="NZ_FOJI01000011.1"/>
</dbReference>
<evidence type="ECO:0000313" key="2">
    <source>
        <dbReference type="EMBL" id="SEW34370.1"/>
    </source>
</evidence>
<feature type="transmembrane region" description="Helical" evidence="1">
    <location>
        <begin position="84"/>
        <end position="105"/>
    </location>
</feature>
<keyword evidence="3" id="KW-1185">Reference proteome</keyword>
<evidence type="ECO:0000313" key="3">
    <source>
        <dbReference type="Proteomes" id="UP000199701"/>
    </source>
</evidence>
<dbReference type="STRING" id="99656.SAMN05421659_11154"/>
<dbReference type="AlphaFoldDB" id="A0A1I0R273"/>
<dbReference type="EMBL" id="FOJI01000011">
    <property type="protein sequence ID" value="SEW34370.1"/>
    <property type="molecule type" value="Genomic_DNA"/>
</dbReference>
<feature type="transmembrane region" description="Helical" evidence="1">
    <location>
        <begin position="181"/>
        <end position="208"/>
    </location>
</feature>
<feature type="transmembrane region" description="Helical" evidence="1">
    <location>
        <begin position="240"/>
        <end position="263"/>
    </location>
</feature>
<dbReference type="OrthoDB" id="9807167at2"/>
<dbReference type="Proteomes" id="UP000199701">
    <property type="component" value="Unassembled WGS sequence"/>
</dbReference>
<evidence type="ECO:0000256" key="1">
    <source>
        <dbReference type="SAM" id="Phobius"/>
    </source>
</evidence>
<protein>
    <submittedName>
        <fullName evidence="2">Uncharacterized membrane protein YhfC</fullName>
    </submittedName>
</protein>
<feature type="transmembrane region" description="Helical" evidence="1">
    <location>
        <begin position="49"/>
        <end position="72"/>
    </location>
</feature>
<reference evidence="2 3" key="1">
    <citation type="submission" date="2016-10" db="EMBL/GenBank/DDBJ databases">
        <authorList>
            <person name="de Groot N.N."/>
        </authorList>
    </citation>
    <scope>NUCLEOTIDE SEQUENCE [LARGE SCALE GENOMIC DNA]</scope>
    <source>
        <strain evidence="2 3">DSM 9179</strain>
    </source>
</reference>
<feature type="transmembrane region" description="Helical" evidence="1">
    <location>
        <begin position="117"/>
        <end position="136"/>
    </location>
</feature>
<organism evidence="2 3">
    <name type="scientific">[Clostridium] fimetarium</name>
    <dbReference type="NCBI Taxonomy" id="99656"/>
    <lineage>
        <taxon>Bacteria</taxon>
        <taxon>Bacillati</taxon>
        <taxon>Bacillota</taxon>
        <taxon>Clostridia</taxon>
        <taxon>Lachnospirales</taxon>
        <taxon>Lachnospiraceae</taxon>
    </lineage>
</organism>
<dbReference type="Pfam" id="PF10086">
    <property type="entry name" value="YhfC"/>
    <property type="match status" value="1"/>
</dbReference>
<proteinExistence type="predicted"/>
<sequence>MENIDLTQTVPTQTITYLGAVGMLIISTIIILIFIFFKRYKARVMPLLLGILSYFLFGFIGYNFIIALMIRLPGFEVAYTNNKAVFTVIFLVIFVSLFTLARVISMKIMYPKYDRPGDVLIFGLGIGMCDALLYVWSSITLTVWAGAINNSGLTELFKDFSQEDMISNYNSFALLFTAPSILWILLCISSIIDVLLNCILAILVFGVVSKKIPTWWYAASAAINFLVILPFQLYEGSSSMGVIIPFVIKIVVFIVAVVVIYRVDTNDIGGIIRFTGKKEIKRSSGMPKFGKLSNK</sequence>
<accession>A0A1I0R273</accession>
<gene>
    <name evidence="2" type="ORF">SAMN05421659_11154</name>
</gene>
<name>A0A1I0R273_9FIRM</name>
<keyword evidence="1" id="KW-0472">Membrane</keyword>
<keyword evidence="1" id="KW-0812">Transmembrane</keyword>